<dbReference type="AlphaFoldDB" id="A0A081NKH1"/>
<dbReference type="EMBL" id="JOKH01000001">
    <property type="protein sequence ID" value="KEQ18944.1"/>
    <property type="molecule type" value="Genomic_DNA"/>
</dbReference>
<dbReference type="PROSITE" id="PS00108">
    <property type="entry name" value="PROTEIN_KINASE_ST"/>
    <property type="match status" value="1"/>
</dbReference>
<protein>
    <recommendedName>
        <fullName evidence="1">Protein kinase domain-containing protein</fullName>
    </recommendedName>
</protein>
<dbReference type="GO" id="GO:0004674">
    <property type="term" value="F:protein serine/threonine kinase activity"/>
    <property type="evidence" value="ECO:0007669"/>
    <property type="project" value="TreeGrafter"/>
</dbReference>
<dbReference type="STRING" id="1137799.GZ78_02505"/>
<dbReference type="InterPro" id="IPR011009">
    <property type="entry name" value="Kinase-like_dom_sf"/>
</dbReference>
<dbReference type="PANTHER" id="PTHR44167:SF24">
    <property type="entry name" value="SERINE_THREONINE-PROTEIN KINASE CHK2"/>
    <property type="match status" value="1"/>
</dbReference>
<dbReference type="OrthoDB" id="9801841at2"/>
<evidence type="ECO:0000313" key="3">
    <source>
        <dbReference type="Proteomes" id="UP000028073"/>
    </source>
</evidence>
<accession>A0A081NKH1</accession>
<reference evidence="2 3" key="1">
    <citation type="submission" date="2014-06" db="EMBL/GenBank/DDBJ databases">
        <title>Whole Genome Sequences of Three Symbiotic Endozoicomonas Bacteria.</title>
        <authorList>
            <person name="Neave M.J."/>
            <person name="Apprill A."/>
            <person name="Voolstra C.R."/>
        </authorList>
    </citation>
    <scope>NUCLEOTIDE SEQUENCE [LARGE SCALE GENOMIC DNA]</scope>
    <source>
        <strain evidence="2 3">DSM 25634</strain>
    </source>
</reference>
<gene>
    <name evidence="2" type="ORF">GZ78_02505</name>
</gene>
<sequence length="354" mass="39494">MCRGYRRTIKSCTTIKMAAISLGKATSLAFGKAKAFCRSVVVVLMPTRLKKRLSLFKPTAPPLGQRSIAPMRALSLSVVLKGDSFPEIDEFKNAFKLRIRDILDDITAIEVDKAAELYSSIKVILLHRIDDCSSLDEILGLVKETVPMPYQQRLYVSFIQIGRNSGADLSLSKDSWFWLESMVPNESFEHVDALAHLHAQFPPISHGDLKPDNVLVTADSEAKLSDFRSAAFQVQEEIGWDDFTGNHGTAPPEFFDRSHGRSTKADMWAFGCVLYEMATGKALIQKAPTLMQPDDPVGYIRSELELALENLTPPELKDLLSHLLEIDPEKRFSSTDAINHPFWESGGIPIPDFL</sequence>
<keyword evidence="3" id="KW-1185">Reference proteome</keyword>
<dbReference type="eggNOG" id="COG0515">
    <property type="taxonomic scope" value="Bacteria"/>
</dbReference>
<organism evidence="2 3">
    <name type="scientific">Endozoicomonas numazuensis</name>
    <dbReference type="NCBI Taxonomy" id="1137799"/>
    <lineage>
        <taxon>Bacteria</taxon>
        <taxon>Pseudomonadati</taxon>
        <taxon>Pseudomonadota</taxon>
        <taxon>Gammaproteobacteria</taxon>
        <taxon>Oceanospirillales</taxon>
        <taxon>Endozoicomonadaceae</taxon>
        <taxon>Endozoicomonas</taxon>
    </lineage>
</organism>
<name>A0A081NKH1_9GAMM</name>
<dbReference type="Proteomes" id="UP000028073">
    <property type="component" value="Unassembled WGS sequence"/>
</dbReference>
<dbReference type="GO" id="GO:0005524">
    <property type="term" value="F:ATP binding"/>
    <property type="evidence" value="ECO:0007669"/>
    <property type="project" value="InterPro"/>
</dbReference>
<proteinExistence type="predicted"/>
<dbReference type="Pfam" id="PF00069">
    <property type="entry name" value="Pkinase"/>
    <property type="match status" value="1"/>
</dbReference>
<dbReference type="PANTHER" id="PTHR44167">
    <property type="entry name" value="OVARIAN-SPECIFIC SERINE/THREONINE-PROTEIN KINASE LOK-RELATED"/>
    <property type="match status" value="1"/>
</dbReference>
<dbReference type="PROSITE" id="PS50011">
    <property type="entry name" value="PROTEIN_KINASE_DOM"/>
    <property type="match status" value="1"/>
</dbReference>
<dbReference type="SUPFAM" id="SSF56112">
    <property type="entry name" value="Protein kinase-like (PK-like)"/>
    <property type="match status" value="1"/>
</dbReference>
<comment type="caution">
    <text evidence="2">The sequence shown here is derived from an EMBL/GenBank/DDBJ whole genome shotgun (WGS) entry which is preliminary data.</text>
</comment>
<dbReference type="Gene3D" id="1.10.510.10">
    <property type="entry name" value="Transferase(Phosphotransferase) domain 1"/>
    <property type="match status" value="1"/>
</dbReference>
<dbReference type="InterPro" id="IPR008271">
    <property type="entry name" value="Ser/Thr_kinase_AS"/>
</dbReference>
<feature type="domain" description="Protein kinase" evidence="1">
    <location>
        <begin position="74"/>
        <end position="343"/>
    </location>
</feature>
<evidence type="ECO:0000313" key="2">
    <source>
        <dbReference type="EMBL" id="KEQ18944.1"/>
    </source>
</evidence>
<dbReference type="InterPro" id="IPR000719">
    <property type="entry name" value="Prot_kinase_dom"/>
</dbReference>
<dbReference type="RefSeq" id="WP_034832464.1">
    <property type="nucleotide sequence ID" value="NZ_JOKH01000001.1"/>
</dbReference>
<dbReference type="SMART" id="SM00220">
    <property type="entry name" value="S_TKc"/>
    <property type="match status" value="1"/>
</dbReference>
<evidence type="ECO:0000259" key="1">
    <source>
        <dbReference type="PROSITE" id="PS50011"/>
    </source>
</evidence>